<dbReference type="PROSITE" id="PS51779">
    <property type="entry name" value="POTRA"/>
    <property type="match status" value="1"/>
</dbReference>
<evidence type="ECO:0000256" key="5">
    <source>
        <dbReference type="ARBA" id="ARBA00022692"/>
    </source>
</evidence>
<dbReference type="Pfam" id="PF03799">
    <property type="entry name" value="FtsQ_DivIB_C"/>
    <property type="match status" value="1"/>
</dbReference>
<dbReference type="InterPro" id="IPR034746">
    <property type="entry name" value="POTRA"/>
</dbReference>
<evidence type="ECO:0000256" key="7">
    <source>
        <dbReference type="ARBA" id="ARBA00023136"/>
    </source>
</evidence>
<dbReference type="PANTHER" id="PTHR35851:SF1">
    <property type="entry name" value="CELL DIVISION PROTEIN FTSQ"/>
    <property type="match status" value="1"/>
</dbReference>
<comment type="subcellular location">
    <subcellularLocation>
        <location evidence="9">Cell inner membrane</location>
        <topology evidence="9">Single-pass type II membrane protein</topology>
    </subcellularLocation>
    <subcellularLocation>
        <location evidence="1">Membrane</location>
    </subcellularLocation>
    <text evidence="9">Localizes to the division septum.</text>
</comment>
<comment type="function">
    <text evidence="9">Essential cell division protein. May link together the upstream cell division proteins, which are predominantly cytoplasmic, with the downstream cell division proteins, which are predominantly periplasmic. May control correct divisome assembly.</text>
</comment>
<sequence length="257" mass="28333">MRASPSLPLPTDVRVMNLTARVVMVLMLLLVLAGAALWLAARPFFAIGSIRLEGDVARNNEVTIRANAGPRLAGNFFTMDLDATRAAFEAVPWVRHAVVRRIWPNKLVVRLEEHSPVAIWKGDEGNDRLVNSHGEIFEANVGDVDDDSLPDFGGQDQDAPAVWALYQRLTPLLARIDRSVDKLSVSERGSWTVSLDNGSSIDMGRGSEDEVIARVERFVASVRQVAARQQRAWDHADLRHADGYALRLRAPLGATPN</sequence>
<protein>
    <recommendedName>
        <fullName evidence="9">Cell division protein FtsQ</fullName>
    </recommendedName>
</protein>
<dbReference type="InterPro" id="IPR013685">
    <property type="entry name" value="POTRA_FtsQ_type"/>
</dbReference>
<feature type="transmembrane region" description="Helical" evidence="9">
    <location>
        <begin position="20"/>
        <end position="41"/>
    </location>
</feature>
<evidence type="ECO:0000256" key="4">
    <source>
        <dbReference type="ARBA" id="ARBA00022618"/>
    </source>
</evidence>
<accession>A0ABS5DWR0</accession>
<proteinExistence type="inferred from homology"/>
<comment type="caution">
    <text evidence="11">The sequence shown here is derived from an EMBL/GenBank/DDBJ whole genome shotgun (WGS) entry which is preliminary data.</text>
</comment>
<dbReference type="InterPro" id="IPR045335">
    <property type="entry name" value="FtsQ_C_sf"/>
</dbReference>
<keyword evidence="2 9" id="KW-1003">Cell membrane</keyword>
<dbReference type="InterPro" id="IPR026579">
    <property type="entry name" value="FtsQ"/>
</dbReference>
<keyword evidence="12" id="KW-1185">Reference proteome</keyword>
<evidence type="ECO:0000256" key="3">
    <source>
        <dbReference type="ARBA" id="ARBA00022519"/>
    </source>
</evidence>
<dbReference type="EMBL" id="JAGQDG010000003">
    <property type="protein sequence ID" value="MBQ0935582.1"/>
    <property type="molecule type" value="Genomic_DNA"/>
</dbReference>
<dbReference type="Proteomes" id="UP000672097">
    <property type="component" value="Unassembled WGS sequence"/>
</dbReference>
<feature type="domain" description="POTRA" evidence="10">
    <location>
        <begin position="45"/>
        <end position="114"/>
    </location>
</feature>
<organism evidence="11 12">
    <name type="scientific">Ideonella paludis</name>
    <dbReference type="NCBI Taxonomy" id="1233411"/>
    <lineage>
        <taxon>Bacteria</taxon>
        <taxon>Pseudomonadati</taxon>
        <taxon>Pseudomonadota</taxon>
        <taxon>Betaproteobacteria</taxon>
        <taxon>Burkholderiales</taxon>
        <taxon>Sphaerotilaceae</taxon>
        <taxon>Ideonella</taxon>
    </lineage>
</organism>
<comment type="subunit">
    <text evidence="9">Part of a complex composed of FtsB, FtsL and FtsQ.</text>
</comment>
<evidence type="ECO:0000259" key="10">
    <source>
        <dbReference type="PROSITE" id="PS51779"/>
    </source>
</evidence>
<dbReference type="Pfam" id="PF08478">
    <property type="entry name" value="POTRA_1"/>
    <property type="match status" value="1"/>
</dbReference>
<evidence type="ECO:0000313" key="12">
    <source>
        <dbReference type="Proteomes" id="UP000672097"/>
    </source>
</evidence>
<comment type="similarity">
    <text evidence="9">Belongs to the FtsQ/DivIB family. FtsQ subfamily.</text>
</comment>
<dbReference type="InterPro" id="IPR005548">
    <property type="entry name" value="Cell_div_FtsQ/DivIB_C"/>
</dbReference>
<keyword evidence="3 9" id="KW-0997">Cell inner membrane</keyword>
<reference evidence="11 12" key="1">
    <citation type="submission" date="2021-04" db="EMBL/GenBank/DDBJ databases">
        <title>The genome sequence of type strain Ideonella paludis KCTC 32238.</title>
        <authorList>
            <person name="Liu Y."/>
        </authorList>
    </citation>
    <scope>NUCLEOTIDE SEQUENCE [LARGE SCALE GENOMIC DNA]</scope>
    <source>
        <strain evidence="11 12">KCTC 32238</strain>
    </source>
</reference>
<evidence type="ECO:0000256" key="9">
    <source>
        <dbReference type="HAMAP-Rule" id="MF_00911"/>
    </source>
</evidence>
<keyword evidence="7 9" id="KW-0472">Membrane</keyword>
<dbReference type="Gene3D" id="3.10.20.310">
    <property type="entry name" value="membrane protein fhac"/>
    <property type="match status" value="1"/>
</dbReference>
<keyword evidence="4 9" id="KW-0132">Cell division</keyword>
<keyword evidence="6 9" id="KW-1133">Transmembrane helix</keyword>
<name>A0ABS5DWR0_9BURK</name>
<evidence type="ECO:0000256" key="6">
    <source>
        <dbReference type="ARBA" id="ARBA00022989"/>
    </source>
</evidence>
<keyword evidence="8 9" id="KW-0131">Cell cycle</keyword>
<evidence type="ECO:0000256" key="1">
    <source>
        <dbReference type="ARBA" id="ARBA00004370"/>
    </source>
</evidence>
<dbReference type="RefSeq" id="WP_210808654.1">
    <property type="nucleotide sequence ID" value="NZ_JAGQDG010000003.1"/>
</dbReference>
<evidence type="ECO:0000256" key="2">
    <source>
        <dbReference type="ARBA" id="ARBA00022475"/>
    </source>
</evidence>
<evidence type="ECO:0000313" key="11">
    <source>
        <dbReference type="EMBL" id="MBQ0935582.1"/>
    </source>
</evidence>
<keyword evidence="5 9" id="KW-0812">Transmembrane</keyword>
<dbReference type="HAMAP" id="MF_00911">
    <property type="entry name" value="FtsQ_subfam"/>
    <property type="match status" value="1"/>
</dbReference>
<dbReference type="PANTHER" id="PTHR35851">
    <property type="entry name" value="CELL DIVISION PROTEIN FTSQ"/>
    <property type="match status" value="1"/>
</dbReference>
<gene>
    <name evidence="9" type="primary">ftsQ</name>
    <name evidence="11" type="ORF">KAK11_09605</name>
</gene>
<evidence type="ECO:0000256" key="8">
    <source>
        <dbReference type="ARBA" id="ARBA00023306"/>
    </source>
</evidence>
<dbReference type="Gene3D" id="3.40.50.11690">
    <property type="entry name" value="Cell division protein FtsQ/DivIB"/>
    <property type="match status" value="1"/>
</dbReference>
<dbReference type="GO" id="GO:0051301">
    <property type="term" value="P:cell division"/>
    <property type="evidence" value="ECO:0007669"/>
    <property type="project" value="UniProtKB-KW"/>
</dbReference>